<dbReference type="EMBL" id="BMAW01104111">
    <property type="protein sequence ID" value="GFT12486.1"/>
    <property type="molecule type" value="Genomic_DNA"/>
</dbReference>
<accession>A0A8X6NGV9</accession>
<name>A0A8X6NGV9_NEPPI</name>
<evidence type="ECO:0000313" key="1">
    <source>
        <dbReference type="EMBL" id="GFT12486.1"/>
    </source>
</evidence>
<comment type="caution">
    <text evidence="1">The sequence shown here is derived from an EMBL/GenBank/DDBJ whole genome shotgun (WGS) entry which is preliminary data.</text>
</comment>
<protein>
    <submittedName>
        <fullName evidence="1">Uncharacterized protein</fullName>
    </submittedName>
</protein>
<gene>
    <name evidence="1" type="ORF">NPIL_470121</name>
</gene>
<dbReference type="AlphaFoldDB" id="A0A8X6NGV9"/>
<evidence type="ECO:0000313" key="2">
    <source>
        <dbReference type="Proteomes" id="UP000887013"/>
    </source>
</evidence>
<keyword evidence="2" id="KW-1185">Reference proteome</keyword>
<dbReference type="Proteomes" id="UP000887013">
    <property type="component" value="Unassembled WGS sequence"/>
</dbReference>
<sequence>MSLLRVIKSQQTSKIITFLKTSASISRIRELSTSITFKPTKAANRAAPLRLPPTRQTTYQNQLLPSMLPSGLNSPSTSRRQIRTLALTTLTETSTTAKSEAKIVST</sequence>
<reference evidence="1" key="1">
    <citation type="submission" date="2020-08" db="EMBL/GenBank/DDBJ databases">
        <title>Multicomponent nature underlies the extraordinary mechanical properties of spider dragline silk.</title>
        <authorList>
            <person name="Kono N."/>
            <person name="Nakamura H."/>
            <person name="Mori M."/>
            <person name="Yoshida Y."/>
            <person name="Ohtoshi R."/>
            <person name="Malay A.D."/>
            <person name="Moran D.A.P."/>
            <person name="Tomita M."/>
            <person name="Numata K."/>
            <person name="Arakawa K."/>
        </authorList>
    </citation>
    <scope>NUCLEOTIDE SEQUENCE</scope>
</reference>
<organism evidence="1 2">
    <name type="scientific">Nephila pilipes</name>
    <name type="common">Giant wood spider</name>
    <name type="synonym">Nephila maculata</name>
    <dbReference type="NCBI Taxonomy" id="299642"/>
    <lineage>
        <taxon>Eukaryota</taxon>
        <taxon>Metazoa</taxon>
        <taxon>Ecdysozoa</taxon>
        <taxon>Arthropoda</taxon>
        <taxon>Chelicerata</taxon>
        <taxon>Arachnida</taxon>
        <taxon>Araneae</taxon>
        <taxon>Araneomorphae</taxon>
        <taxon>Entelegynae</taxon>
        <taxon>Araneoidea</taxon>
        <taxon>Nephilidae</taxon>
        <taxon>Nephila</taxon>
    </lineage>
</organism>
<proteinExistence type="predicted"/>